<accession>A0ABM7ZUH8</accession>
<name>A0ABM7ZUH8_STRNI</name>
<keyword evidence="2" id="KW-1185">Reference proteome</keyword>
<organism evidence="1 2">
    <name type="scientific">Streptomyces nigrescens</name>
    <dbReference type="NCBI Taxonomy" id="1920"/>
    <lineage>
        <taxon>Bacteria</taxon>
        <taxon>Bacillati</taxon>
        <taxon>Actinomycetota</taxon>
        <taxon>Actinomycetes</taxon>
        <taxon>Kitasatosporales</taxon>
        <taxon>Streptomycetaceae</taxon>
        <taxon>Streptomyces</taxon>
    </lineage>
</organism>
<evidence type="ECO:0000313" key="1">
    <source>
        <dbReference type="EMBL" id="BDM70014.1"/>
    </source>
</evidence>
<sequence length="103" mass="11448">MSVNIDLELTVTGPSAPEQAERILKALEAVIRDEGMDHSVRLAVEEWEGQLQVVGGTDYPLIISGLGRWQPEFEKRVHQAVQEVAPSAKVDIGWGYPDDDDDY</sequence>
<reference evidence="1" key="1">
    <citation type="submission" date="2022-06" db="EMBL/GenBank/DDBJ databases">
        <title>Complete genome sequence of Streptomyces nigrescens HEK616.</title>
        <authorList>
            <person name="Asamizu S."/>
            <person name="Onaka H."/>
        </authorList>
    </citation>
    <scope>NUCLEOTIDE SEQUENCE</scope>
    <source>
        <strain evidence="1">HEK616</strain>
    </source>
</reference>
<gene>
    <name evidence="1" type="ORF">HEK616_35010</name>
</gene>
<dbReference type="EMBL" id="AP026073">
    <property type="protein sequence ID" value="BDM70014.1"/>
    <property type="molecule type" value="Genomic_DNA"/>
</dbReference>
<proteinExistence type="predicted"/>
<dbReference type="Proteomes" id="UP001059597">
    <property type="component" value="Chromosome"/>
</dbReference>
<evidence type="ECO:0000313" key="2">
    <source>
        <dbReference type="Proteomes" id="UP001059597"/>
    </source>
</evidence>
<dbReference type="RefSeq" id="WP_261953834.1">
    <property type="nucleotide sequence ID" value="NZ_AP026073.1"/>
</dbReference>
<protein>
    <submittedName>
        <fullName evidence="1">Uncharacterized protein</fullName>
    </submittedName>
</protein>